<dbReference type="KEGG" id="dpx:DAPPUDRAFT_55191"/>
<dbReference type="GO" id="GO:0003723">
    <property type="term" value="F:RNA binding"/>
    <property type="evidence" value="ECO:0007669"/>
    <property type="project" value="InterPro"/>
</dbReference>
<evidence type="ECO:0000313" key="2">
    <source>
        <dbReference type="EMBL" id="EFX76423.1"/>
    </source>
</evidence>
<organism evidence="2 3">
    <name type="scientific">Daphnia pulex</name>
    <name type="common">Water flea</name>
    <dbReference type="NCBI Taxonomy" id="6669"/>
    <lineage>
        <taxon>Eukaryota</taxon>
        <taxon>Metazoa</taxon>
        <taxon>Ecdysozoa</taxon>
        <taxon>Arthropoda</taxon>
        <taxon>Crustacea</taxon>
        <taxon>Branchiopoda</taxon>
        <taxon>Diplostraca</taxon>
        <taxon>Cladocera</taxon>
        <taxon>Anomopoda</taxon>
        <taxon>Daphniidae</taxon>
        <taxon>Daphnia</taxon>
    </lineage>
</organism>
<dbReference type="SUPFAM" id="SSF48371">
    <property type="entry name" value="ARM repeat"/>
    <property type="match status" value="1"/>
</dbReference>
<reference evidence="2 3" key="1">
    <citation type="journal article" date="2011" name="Science">
        <title>The ecoresponsive genome of Daphnia pulex.</title>
        <authorList>
            <person name="Colbourne J.K."/>
            <person name="Pfrender M.E."/>
            <person name="Gilbert D."/>
            <person name="Thomas W.K."/>
            <person name="Tucker A."/>
            <person name="Oakley T.H."/>
            <person name="Tokishita S."/>
            <person name="Aerts A."/>
            <person name="Arnold G.J."/>
            <person name="Basu M.K."/>
            <person name="Bauer D.J."/>
            <person name="Caceres C.E."/>
            <person name="Carmel L."/>
            <person name="Casola C."/>
            <person name="Choi J.H."/>
            <person name="Detter J.C."/>
            <person name="Dong Q."/>
            <person name="Dusheyko S."/>
            <person name="Eads B.D."/>
            <person name="Frohlich T."/>
            <person name="Geiler-Samerotte K.A."/>
            <person name="Gerlach D."/>
            <person name="Hatcher P."/>
            <person name="Jogdeo S."/>
            <person name="Krijgsveld J."/>
            <person name="Kriventseva E.V."/>
            <person name="Kultz D."/>
            <person name="Laforsch C."/>
            <person name="Lindquist E."/>
            <person name="Lopez J."/>
            <person name="Manak J.R."/>
            <person name="Muller J."/>
            <person name="Pangilinan J."/>
            <person name="Patwardhan R.P."/>
            <person name="Pitluck S."/>
            <person name="Pritham E.J."/>
            <person name="Rechtsteiner A."/>
            <person name="Rho M."/>
            <person name="Rogozin I.B."/>
            <person name="Sakarya O."/>
            <person name="Salamov A."/>
            <person name="Schaack S."/>
            <person name="Shapiro H."/>
            <person name="Shiga Y."/>
            <person name="Skalitzky C."/>
            <person name="Smith Z."/>
            <person name="Souvorov A."/>
            <person name="Sung W."/>
            <person name="Tang Z."/>
            <person name="Tsuchiya D."/>
            <person name="Tu H."/>
            <person name="Vos H."/>
            <person name="Wang M."/>
            <person name="Wolf Y.I."/>
            <person name="Yamagata H."/>
            <person name="Yamada T."/>
            <person name="Ye Y."/>
            <person name="Shaw J.R."/>
            <person name="Andrews J."/>
            <person name="Crease T.J."/>
            <person name="Tang H."/>
            <person name="Lucas S.M."/>
            <person name="Robertson H.M."/>
            <person name="Bork P."/>
            <person name="Koonin E.V."/>
            <person name="Zdobnov E.M."/>
            <person name="Grigoriev I.V."/>
            <person name="Lynch M."/>
            <person name="Boore J.L."/>
        </authorList>
    </citation>
    <scope>NUCLEOTIDE SEQUENCE [LARGE SCALE GENOMIC DNA]</scope>
</reference>
<dbReference type="Gene3D" id="1.25.40.180">
    <property type="match status" value="1"/>
</dbReference>
<dbReference type="OrthoDB" id="6379360at2759"/>
<protein>
    <recommendedName>
        <fullName evidence="1">MIF4G domain-containing protein</fullName>
    </recommendedName>
</protein>
<dbReference type="Pfam" id="PF02854">
    <property type="entry name" value="MIF4G"/>
    <property type="match status" value="1"/>
</dbReference>
<evidence type="ECO:0000313" key="3">
    <source>
        <dbReference type="Proteomes" id="UP000000305"/>
    </source>
</evidence>
<gene>
    <name evidence="2" type="ORF">DAPPUDRAFT_55191</name>
</gene>
<dbReference type="eggNOG" id="KOG0401">
    <property type="taxonomic scope" value="Eukaryota"/>
</dbReference>
<proteinExistence type="predicted"/>
<accession>E9GVJ4</accession>
<name>E9GVJ4_DAPPU</name>
<dbReference type="EMBL" id="GL732568">
    <property type="protein sequence ID" value="EFX76423.1"/>
    <property type="molecule type" value="Genomic_DNA"/>
</dbReference>
<dbReference type="AlphaFoldDB" id="E9GVJ4"/>
<dbReference type="PANTHER" id="PTHR23253">
    <property type="entry name" value="EUKARYOTIC TRANSLATION INITIATION FACTOR 4 GAMMA"/>
    <property type="match status" value="1"/>
</dbReference>
<dbReference type="InterPro" id="IPR016024">
    <property type="entry name" value="ARM-type_fold"/>
</dbReference>
<feature type="domain" description="MIF4G" evidence="1">
    <location>
        <begin position="57"/>
        <end position="210"/>
    </location>
</feature>
<keyword evidence="3" id="KW-1185">Reference proteome</keyword>
<evidence type="ECO:0000259" key="1">
    <source>
        <dbReference type="Pfam" id="PF02854"/>
    </source>
</evidence>
<dbReference type="InParanoid" id="E9GVJ4"/>
<dbReference type="InterPro" id="IPR003890">
    <property type="entry name" value="MIF4G-like_typ-3"/>
</dbReference>
<dbReference type="HOGENOM" id="CLU_113574_0_0_1"/>
<feature type="non-terminal residue" evidence="2">
    <location>
        <position position="211"/>
    </location>
</feature>
<sequence>MSSSKITEPIPLPPRKQIKLFDVKPSERVVDTSKVWQPRRATPVAATVTSATDVVLNTVRGILNKMTPASHERFLAKILALEINNEESLSGVIKLFFDKALDEPIYAATYAKMCQALATKQVASSTDPTESLSFRKLLLSRCQNDSLVDVEKKREEVQKADSKEKKKLLETELIALVDKNRRITLGNIKFIGELYKVGNITENVMHNCIRR</sequence>
<dbReference type="PANTHER" id="PTHR23253:SF78">
    <property type="entry name" value="EUKARYOTIC TRANSLATION INITIATION FACTOR 4G1, ISOFORM B-RELATED"/>
    <property type="match status" value="1"/>
</dbReference>
<dbReference type="STRING" id="6669.E9GVJ4"/>
<dbReference type="Proteomes" id="UP000000305">
    <property type="component" value="Unassembled WGS sequence"/>
</dbReference>